<dbReference type="Proteomes" id="UP000539313">
    <property type="component" value="Unassembled WGS sequence"/>
</dbReference>
<dbReference type="RefSeq" id="WP_182707001.1">
    <property type="nucleotide sequence ID" value="NZ_JACJII010000001.1"/>
</dbReference>
<dbReference type="AlphaFoldDB" id="A0A7W3N1P7"/>
<sequence length="285" mass="29570">MPPAGMQRRVEAIGGRPLPYGILGGCTTVLDVTDPHELLGVEWMALGCCPVLDTDWCPPEESPGEESPGAESPGAPPGGKHFCRPLPEAAQPVTVYTGVECSTPGWSYEEAVAHVRAALELGEQQAVESAFWRYHLAPRAADLTPAAGAVSLAEGVAALEGCLAELYGGIGTLHVPAGAAALLGCCNLAHRDGASLRTLAGNCVIVGSGYSAVNSGPDGTPAPAGEVWLYASGPVVVRRGPIDVIPDRPGASIDRRYNDRRVLAERTYVPATTCTVCAIRVSVRP</sequence>
<gene>
    <name evidence="2" type="ORF">HNR21_004832</name>
</gene>
<accession>A0A7W3N1P7</accession>
<dbReference type="EMBL" id="JACJII010000001">
    <property type="protein sequence ID" value="MBA9005950.1"/>
    <property type="molecule type" value="Genomic_DNA"/>
</dbReference>
<evidence type="ECO:0000313" key="2">
    <source>
        <dbReference type="EMBL" id="MBA9005950.1"/>
    </source>
</evidence>
<comment type="caution">
    <text evidence="2">The sequence shown here is derived from an EMBL/GenBank/DDBJ whole genome shotgun (WGS) entry which is preliminary data.</text>
</comment>
<name>A0A7W3N1P7_9ACTN</name>
<reference evidence="2 3" key="1">
    <citation type="submission" date="2020-08" db="EMBL/GenBank/DDBJ databases">
        <title>Sequencing the genomes of 1000 actinobacteria strains.</title>
        <authorList>
            <person name="Klenk H.-P."/>
        </authorList>
    </citation>
    <scope>NUCLEOTIDE SEQUENCE [LARGE SCALE GENOMIC DNA]</scope>
    <source>
        <strain evidence="2 3">DSM 45823</strain>
    </source>
</reference>
<evidence type="ECO:0000313" key="3">
    <source>
        <dbReference type="Proteomes" id="UP000539313"/>
    </source>
</evidence>
<proteinExistence type="predicted"/>
<feature type="region of interest" description="Disordered" evidence="1">
    <location>
        <begin position="59"/>
        <end position="83"/>
    </location>
</feature>
<protein>
    <submittedName>
        <fullName evidence="2">Uncharacterized protein</fullName>
    </submittedName>
</protein>
<keyword evidence="3" id="KW-1185">Reference proteome</keyword>
<organism evidence="2 3">
    <name type="scientific">Thermomonospora cellulosilytica</name>
    <dbReference type="NCBI Taxonomy" id="1411118"/>
    <lineage>
        <taxon>Bacteria</taxon>
        <taxon>Bacillati</taxon>
        <taxon>Actinomycetota</taxon>
        <taxon>Actinomycetes</taxon>
        <taxon>Streptosporangiales</taxon>
        <taxon>Thermomonosporaceae</taxon>
        <taxon>Thermomonospora</taxon>
    </lineage>
</organism>
<evidence type="ECO:0000256" key="1">
    <source>
        <dbReference type="SAM" id="MobiDB-lite"/>
    </source>
</evidence>